<feature type="domain" description="Heterokaryon incompatibility" evidence="1">
    <location>
        <begin position="203"/>
        <end position="368"/>
    </location>
</feature>
<reference evidence="3" key="1">
    <citation type="submission" date="2024-06" db="EMBL/GenBank/DDBJ databases">
        <title>Multi-omics analyses provide insights into the biosynthesis of the anticancer antibiotic pleurotin in Hohenbuehelia grisea.</title>
        <authorList>
            <person name="Weaver J.A."/>
            <person name="Alberti F."/>
        </authorList>
    </citation>
    <scope>NUCLEOTIDE SEQUENCE [LARGE SCALE GENOMIC DNA]</scope>
    <source>
        <strain evidence="3">T-177</strain>
    </source>
</reference>
<gene>
    <name evidence="2" type="ORF">HGRIS_007440</name>
</gene>
<dbReference type="EMBL" id="JASNQZ010000011">
    <property type="protein sequence ID" value="KAL0950652.1"/>
    <property type="molecule type" value="Genomic_DNA"/>
</dbReference>
<keyword evidence="3" id="KW-1185">Reference proteome</keyword>
<comment type="caution">
    <text evidence="2">The sequence shown here is derived from an EMBL/GenBank/DDBJ whole genome shotgun (WGS) entry which is preliminary data.</text>
</comment>
<sequence>MTSCAEAPLATSHEINSLVCQKCLSGPFSLDGFRRMYVSSLGEDGGYIYSTTWENIEASSKATECNWCSLLATYHAAALAKALAETDLSTPAGKSLEIRMCLERQKPIDRPCELGVFVDSMKIGRYEVYADKGNSAVEHVGTDDPARIVSHPDWALASQFIEECASHEYCRPPISTPLPTRLIDCSDPENPRLAITKGSQGRYATLSYVWGGPQPKCLTTANLDEYLQKLPSPQSQTVSDAIYATHKLGIPYLWVDALCILQDSESDKLSEISGMHGIYESSYITLTPEFAYSVREGFLPERRPPVRLPFYSQSGQLGSVLVRHGLEVRAQWESRLLQLRAQASESLLAYEHINTRASVYTRAWCFQELTLSPRVLLFCYPELYYRCRSATTRVTRGTSAKPRPDPMRTHLLFPRETLQPGVELSPEDRTSLQKLWAHVVLEYSERRLTLPGDKLVAIAAVAEAFHRAGAGEYVVGLWRSTILEDLMWSTHSDDTFDHPDLQSRSDQREFRAPSWSWASVDSQVHFLVRADLIFWNSLTVEYEADVTTFVVERKSSVNPFGAILGASLVLQAKIAEVDWNVGRGCLAEQEPDGTADDENRECLHLLLLAVARNADADVHSFERSWVTGLFLAPVSEGTFRRVGQPYSAAYIPSWYNTTPVQSVTII</sequence>
<evidence type="ECO:0000259" key="1">
    <source>
        <dbReference type="Pfam" id="PF06985"/>
    </source>
</evidence>
<evidence type="ECO:0000313" key="3">
    <source>
        <dbReference type="Proteomes" id="UP001556367"/>
    </source>
</evidence>
<dbReference type="Proteomes" id="UP001556367">
    <property type="component" value="Unassembled WGS sequence"/>
</dbReference>
<dbReference type="Pfam" id="PF06985">
    <property type="entry name" value="HET"/>
    <property type="match status" value="1"/>
</dbReference>
<accession>A0ABR3J501</accession>
<dbReference type="PANTHER" id="PTHR33112:SF16">
    <property type="entry name" value="HETEROKARYON INCOMPATIBILITY DOMAIN-CONTAINING PROTEIN"/>
    <property type="match status" value="1"/>
</dbReference>
<dbReference type="InterPro" id="IPR010730">
    <property type="entry name" value="HET"/>
</dbReference>
<protein>
    <recommendedName>
        <fullName evidence="1">Heterokaryon incompatibility domain-containing protein</fullName>
    </recommendedName>
</protein>
<proteinExistence type="predicted"/>
<name>A0ABR3J501_9AGAR</name>
<dbReference type="PANTHER" id="PTHR33112">
    <property type="entry name" value="DOMAIN PROTEIN, PUTATIVE-RELATED"/>
    <property type="match status" value="1"/>
</dbReference>
<evidence type="ECO:0000313" key="2">
    <source>
        <dbReference type="EMBL" id="KAL0950652.1"/>
    </source>
</evidence>
<organism evidence="2 3">
    <name type="scientific">Hohenbuehelia grisea</name>
    <dbReference type="NCBI Taxonomy" id="104357"/>
    <lineage>
        <taxon>Eukaryota</taxon>
        <taxon>Fungi</taxon>
        <taxon>Dikarya</taxon>
        <taxon>Basidiomycota</taxon>
        <taxon>Agaricomycotina</taxon>
        <taxon>Agaricomycetes</taxon>
        <taxon>Agaricomycetidae</taxon>
        <taxon>Agaricales</taxon>
        <taxon>Pleurotineae</taxon>
        <taxon>Pleurotaceae</taxon>
        <taxon>Hohenbuehelia</taxon>
    </lineage>
</organism>